<comment type="catalytic activity">
    <reaction evidence="1">
        <text>inosine + phosphate = alpha-D-ribose 1-phosphate + hypoxanthine</text>
        <dbReference type="Rhea" id="RHEA:27646"/>
        <dbReference type="ChEBI" id="CHEBI:17368"/>
        <dbReference type="ChEBI" id="CHEBI:17596"/>
        <dbReference type="ChEBI" id="CHEBI:43474"/>
        <dbReference type="ChEBI" id="CHEBI:57720"/>
        <dbReference type="EC" id="2.4.2.1"/>
    </reaction>
    <physiologicalReaction direction="left-to-right" evidence="1">
        <dbReference type="Rhea" id="RHEA:27647"/>
    </physiologicalReaction>
</comment>
<dbReference type="OrthoDB" id="4279at2"/>
<comment type="catalytic activity">
    <reaction evidence="9">
        <text>S-methyl-5'-thioadenosine + phosphate = 5-(methylsulfanyl)-alpha-D-ribose 1-phosphate + adenine</text>
        <dbReference type="Rhea" id="RHEA:11852"/>
        <dbReference type="ChEBI" id="CHEBI:16708"/>
        <dbReference type="ChEBI" id="CHEBI:17509"/>
        <dbReference type="ChEBI" id="CHEBI:43474"/>
        <dbReference type="ChEBI" id="CHEBI:58533"/>
        <dbReference type="EC" id="2.4.2.28"/>
    </reaction>
    <physiologicalReaction direction="left-to-right" evidence="9">
        <dbReference type="Rhea" id="RHEA:11853"/>
    </physiologicalReaction>
</comment>
<reference evidence="11 12" key="1">
    <citation type="submission" date="2017-01" db="EMBL/GenBank/DDBJ databases">
        <authorList>
            <person name="Mah S.A."/>
            <person name="Swanson W.J."/>
            <person name="Moy G.W."/>
            <person name="Vacquier V.D."/>
        </authorList>
    </citation>
    <scope>NUCLEOTIDE SEQUENCE [LARGE SCALE GENOMIC DNA]</scope>
    <source>
        <strain evidence="11 12">M9</strain>
    </source>
</reference>
<evidence type="ECO:0000256" key="9">
    <source>
        <dbReference type="ARBA" id="ARBA00049893"/>
    </source>
</evidence>
<proteinExistence type="inferred from homology"/>
<dbReference type="GO" id="GO:0017061">
    <property type="term" value="F:S-methyl-5-thioadenosine phosphorylase activity"/>
    <property type="evidence" value="ECO:0007669"/>
    <property type="project" value="UniProtKB-EC"/>
</dbReference>
<dbReference type="InterPro" id="IPR038371">
    <property type="entry name" value="Cu_polyphenol_OxRdtase_sf"/>
</dbReference>
<evidence type="ECO:0000256" key="10">
    <source>
        <dbReference type="RuleBase" id="RU361274"/>
    </source>
</evidence>
<dbReference type="RefSeq" id="WP_076755721.1">
    <property type="nucleotide sequence ID" value="NZ_CP023018.1"/>
</dbReference>
<dbReference type="Pfam" id="PF02578">
    <property type="entry name" value="Cu-oxidase_4"/>
    <property type="match status" value="1"/>
</dbReference>
<evidence type="ECO:0000256" key="1">
    <source>
        <dbReference type="ARBA" id="ARBA00000553"/>
    </source>
</evidence>
<keyword evidence="6" id="KW-0862">Zinc</keyword>
<comment type="catalytic activity">
    <reaction evidence="8">
        <text>adenosine + phosphate = alpha-D-ribose 1-phosphate + adenine</text>
        <dbReference type="Rhea" id="RHEA:27642"/>
        <dbReference type="ChEBI" id="CHEBI:16335"/>
        <dbReference type="ChEBI" id="CHEBI:16708"/>
        <dbReference type="ChEBI" id="CHEBI:43474"/>
        <dbReference type="ChEBI" id="CHEBI:57720"/>
        <dbReference type="EC" id="2.4.2.1"/>
    </reaction>
    <physiologicalReaction direction="left-to-right" evidence="8">
        <dbReference type="Rhea" id="RHEA:27643"/>
    </physiologicalReaction>
</comment>
<keyword evidence="3" id="KW-0808">Transferase</keyword>
<dbReference type="CDD" id="cd16833">
    <property type="entry name" value="YfiH"/>
    <property type="match status" value="1"/>
</dbReference>
<evidence type="ECO:0000313" key="12">
    <source>
        <dbReference type="Proteomes" id="UP000223759"/>
    </source>
</evidence>
<dbReference type="AlphaFoldDB" id="A0A1R3W233"/>
<dbReference type="PANTHER" id="PTHR30616:SF2">
    <property type="entry name" value="PURINE NUCLEOSIDE PHOSPHORYLASE LACC1"/>
    <property type="match status" value="1"/>
</dbReference>
<evidence type="ECO:0000256" key="3">
    <source>
        <dbReference type="ARBA" id="ARBA00022679"/>
    </source>
</evidence>
<keyword evidence="5" id="KW-0378">Hydrolase</keyword>
<dbReference type="Proteomes" id="UP000223759">
    <property type="component" value="Unassembled WGS sequence"/>
</dbReference>
<evidence type="ECO:0000256" key="5">
    <source>
        <dbReference type="ARBA" id="ARBA00022801"/>
    </source>
</evidence>
<dbReference type="EMBL" id="FTPK01000002">
    <property type="protein sequence ID" value="SIT70556.1"/>
    <property type="molecule type" value="Genomic_DNA"/>
</dbReference>
<dbReference type="NCBIfam" id="TIGR00726">
    <property type="entry name" value="peptidoglycan editing factor PgeF"/>
    <property type="match status" value="1"/>
</dbReference>
<evidence type="ECO:0000256" key="4">
    <source>
        <dbReference type="ARBA" id="ARBA00022723"/>
    </source>
</evidence>
<gene>
    <name evidence="11" type="ORF">SAMN05216526_1342</name>
</gene>
<dbReference type="GO" id="GO:0016787">
    <property type="term" value="F:hydrolase activity"/>
    <property type="evidence" value="ECO:0007669"/>
    <property type="project" value="UniProtKB-KW"/>
</dbReference>
<dbReference type="GO" id="GO:0005507">
    <property type="term" value="F:copper ion binding"/>
    <property type="evidence" value="ECO:0007669"/>
    <property type="project" value="TreeGrafter"/>
</dbReference>
<keyword evidence="4" id="KW-0479">Metal-binding</keyword>
<dbReference type="STRING" id="233100.SAMN05216526_1342"/>
<evidence type="ECO:0000313" key="11">
    <source>
        <dbReference type="EMBL" id="SIT70556.1"/>
    </source>
</evidence>
<accession>A0A1R3W233</accession>
<dbReference type="Gene3D" id="3.60.140.10">
    <property type="entry name" value="CNF1/YfiH-like putative cysteine hydrolases"/>
    <property type="match status" value="1"/>
</dbReference>
<protein>
    <recommendedName>
        <fullName evidence="10">Purine nucleoside phosphorylase</fullName>
    </recommendedName>
</protein>
<evidence type="ECO:0000256" key="8">
    <source>
        <dbReference type="ARBA" id="ARBA00048968"/>
    </source>
</evidence>
<evidence type="ECO:0000256" key="2">
    <source>
        <dbReference type="ARBA" id="ARBA00007353"/>
    </source>
</evidence>
<dbReference type="InterPro" id="IPR011324">
    <property type="entry name" value="Cytotoxic_necrot_fac-like_cat"/>
</dbReference>
<name>A0A1R3W233_9GAMM</name>
<sequence>MAARIPDWSLPNGVKAAFTDRLNGVSQGSYASFNLSLDVGDDPEAVEHNRGLLQQALALPGQPCWLKQVHGCAVVNVGVAEFPQRPEADASLSRDSGGVCAVLTADCLPVLLSDLSGSVIAAAHAGWRGLADGVIEATIESMNCRPQELTVWLGPCIGPKAFCVGEDVRQAFLKQDPSSDQGFVKTDTQDQWLGDLQWLAKRRLEKQGVKQIAIERACTFSEPDTYYSFRRDNGVTGRMASLIWFAV</sequence>
<organism evidence="11 12">
    <name type="scientific">Ectothiorhodosinus mongolicus</name>
    <dbReference type="NCBI Taxonomy" id="233100"/>
    <lineage>
        <taxon>Bacteria</taxon>
        <taxon>Pseudomonadati</taxon>
        <taxon>Pseudomonadota</taxon>
        <taxon>Gammaproteobacteria</taxon>
        <taxon>Chromatiales</taxon>
        <taxon>Ectothiorhodospiraceae</taxon>
        <taxon>Ectothiorhodosinus</taxon>
    </lineage>
</organism>
<evidence type="ECO:0000256" key="6">
    <source>
        <dbReference type="ARBA" id="ARBA00022833"/>
    </source>
</evidence>
<comment type="similarity">
    <text evidence="2 10">Belongs to the purine nucleoside phosphorylase YfiH/LACC1 family.</text>
</comment>
<evidence type="ECO:0000256" key="7">
    <source>
        <dbReference type="ARBA" id="ARBA00047989"/>
    </source>
</evidence>
<keyword evidence="12" id="KW-1185">Reference proteome</keyword>
<comment type="catalytic activity">
    <reaction evidence="7">
        <text>adenosine + H2O + H(+) = inosine + NH4(+)</text>
        <dbReference type="Rhea" id="RHEA:24408"/>
        <dbReference type="ChEBI" id="CHEBI:15377"/>
        <dbReference type="ChEBI" id="CHEBI:15378"/>
        <dbReference type="ChEBI" id="CHEBI:16335"/>
        <dbReference type="ChEBI" id="CHEBI:17596"/>
        <dbReference type="ChEBI" id="CHEBI:28938"/>
        <dbReference type="EC" id="3.5.4.4"/>
    </reaction>
    <physiologicalReaction direction="left-to-right" evidence="7">
        <dbReference type="Rhea" id="RHEA:24409"/>
    </physiologicalReaction>
</comment>
<dbReference type="InterPro" id="IPR003730">
    <property type="entry name" value="Cu_polyphenol_OxRdtase"/>
</dbReference>
<dbReference type="PANTHER" id="PTHR30616">
    <property type="entry name" value="UNCHARACTERIZED PROTEIN YFIH"/>
    <property type="match status" value="1"/>
</dbReference>
<dbReference type="SUPFAM" id="SSF64438">
    <property type="entry name" value="CNF1/YfiH-like putative cysteine hydrolases"/>
    <property type="match status" value="1"/>
</dbReference>